<dbReference type="InterPro" id="IPR025668">
    <property type="entry name" value="Tnp_DDE_dom"/>
</dbReference>
<reference evidence="2" key="1">
    <citation type="journal article" date="2015" name="Nature">
        <title>Complex archaea that bridge the gap between prokaryotes and eukaryotes.</title>
        <authorList>
            <person name="Spang A."/>
            <person name="Saw J.H."/>
            <person name="Jorgensen S.L."/>
            <person name="Zaremba-Niedzwiedzka K."/>
            <person name="Martijn J."/>
            <person name="Lind A.E."/>
            <person name="van Eijk R."/>
            <person name="Schleper C."/>
            <person name="Guy L."/>
            <person name="Ettema T.J."/>
        </authorList>
    </citation>
    <scope>NUCLEOTIDE SEQUENCE</scope>
</reference>
<comment type="caution">
    <text evidence="2">The sequence shown here is derived from an EMBL/GenBank/DDBJ whole genome shotgun (WGS) entry which is preliminary data.</text>
</comment>
<name>A0A0F8VJ73_9ZZZZ</name>
<accession>A0A0F8VJ73</accession>
<sequence>MLEGADAEVIDGEGKPVAWPVALAGDKGYRADWIDECLLDLEIEPVIPSKANEDQDARPITFDKEAYRQRNIVERLIGWLKESRRIFSRFEKTAKNFAGMIKMAFIHRYLRIMYN</sequence>
<dbReference type="Pfam" id="PF13586">
    <property type="entry name" value="DDE_Tnp_1_2"/>
    <property type="match status" value="1"/>
</dbReference>
<protein>
    <recommendedName>
        <fullName evidence="1">Transposase DDE domain-containing protein</fullName>
    </recommendedName>
</protein>
<dbReference type="PANTHER" id="PTHR30007">
    <property type="entry name" value="PHP DOMAIN PROTEIN"/>
    <property type="match status" value="1"/>
</dbReference>
<gene>
    <name evidence="2" type="ORF">LCGC14_3167170</name>
</gene>
<organism evidence="2">
    <name type="scientific">marine sediment metagenome</name>
    <dbReference type="NCBI Taxonomy" id="412755"/>
    <lineage>
        <taxon>unclassified sequences</taxon>
        <taxon>metagenomes</taxon>
        <taxon>ecological metagenomes</taxon>
    </lineage>
</organism>
<proteinExistence type="predicted"/>
<evidence type="ECO:0000259" key="1">
    <source>
        <dbReference type="Pfam" id="PF13586"/>
    </source>
</evidence>
<evidence type="ECO:0000313" key="2">
    <source>
        <dbReference type="EMBL" id="KKK44412.1"/>
    </source>
</evidence>
<dbReference type="AlphaFoldDB" id="A0A0F8VJ73"/>
<dbReference type="PANTHER" id="PTHR30007:SF1">
    <property type="entry name" value="BLR1914 PROTEIN"/>
    <property type="match status" value="1"/>
</dbReference>
<dbReference type="EMBL" id="LAZR01070182">
    <property type="protein sequence ID" value="KKK44412.1"/>
    <property type="molecule type" value="Genomic_DNA"/>
</dbReference>
<feature type="domain" description="Transposase DDE" evidence="1">
    <location>
        <begin position="24"/>
        <end position="106"/>
    </location>
</feature>